<dbReference type="InterPro" id="IPR020845">
    <property type="entry name" value="AMP-binding_CS"/>
</dbReference>
<keyword evidence="3" id="KW-0576">Peroxisome</keyword>
<evidence type="ECO:0000256" key="2">
    <source>
        <dbReference type="ARBA" id="ARBA00006432"/>
    </source>
</evidence>
<name>A0AAN9V2T9_9ORTH</name>
<sequence>MSATADSRPNQCPPRARPRRFAVPPPAAMRASVAVLGLAAAAARQRAASTLAAAAAATAPAAAAAARGRIVVESDLPPVEVPKETLPQYLLRRSAHLSEQPCVTCAVSKRSLSYAQVREASRRWALALASQLDLRPGHVVALLLPNMPEYLPAVQGALLAGLSVTMANPLYTAEELRRQFGDAGARVVATVPALAATARAAVGPATPIVLLPAPDAASDAAHAAPPADALHWKALLEAAGAGTAALPEGDPDAVAALPYSSGTTGLPKGVMLTHRNLVANIECMSVPQLRHVQDAEEGQEVILTVLPFFHIYGFNGVLNLAVASGSHSISMPVFTPEAYVRSLIEYKPTLLAVVPSLLQFLAVHPAVTSEMLQSVRVVVSGAAPATEALLNKFRLKCGRDDLVVSQGYGMTETAPVTLLVPLAVRREKETSIGRVIPNTRARVLRADGADAAPREHGELLVTGPQLMKGYLNNEKATQETIDEEGWLHTGDVVYYDEENYFYIVDRTKELIKVKGNQVSPTELENLVMELPEVADCAVVGIPDDRHDELPRAFVVLHPNKKLSEEQIKKHIEPRVVKYKRLEGGVIFLDKIPRNPSGKILRQVLKAWKPEQ</sequence>
<dbReference type="GO" id="GO:0005777">
    <property type="term" value="C:peroxisome"/>
    <property type="evidence" value="ECO:0007669"/>
    <property type="project" value="UniProtKB-SubCell"/>
</dbReference>
<evidence type="ECO:0000313" key="8">
    <source>
        <dbReference type="Proteomes" id="UP001378592"/>
    </source>
</evidence>
<dbReference type="SUPFAM" id="SSF56801">
    <property type="entry name" value="Acetyl-CoA synthetase-like"/>
    <property type="match status" value="1"/>
</dbReference>
<evidence type="ECO:0000256" key="3">
    <source>
        <dbReference type="ARBA" id="ARBA00023140"/>
    </source>
</evidence>
<dbReference type="Pfam" id="PF00501">
    <property type="entry name" value="AMP-binding"/>
    <property type="match status" value="1"/>
</dbReference>
<feature type="region of interest" description="Disordered" evidence="4">
    <location>
        <begin position="1"/>
        <end position="24"/>
    </location>
</feature>
<dbReference type="GO" id="GO:0004467">
    <property type="term" value="F:long-chain fatty acid-CoA ligase activity"/>
    <property type="evidence" value="ECO:0007669"/>
    <property type="project" value="TreeGrafter"/>
</dbReference>
<feature type="compositionally biased region" description="Polar residues" evidence="4">
    <location>
        <begin position="1"/>
        <end position="10"/>
    </location>
</feature>
<comment type="similarity">
    <text evidence="2">Belongs to the ATP-dependent AMP-binding enzyme family.</text>
</comment>
<organism evidence="7 8">
    <name type="scientific">Gryllus longicercus</name>
    <dbReference type="NCBI Taxonomy" id="2509291"/>
    <lineage>
        <taxon>Eukaryota</taxon>
        <taxon>Metazoa</taxon>
        <taxon>Ecdysozoa</taxon>
        <taxon>Arthropoda</taxon>
        <taxon>Hexapoda</taxon>
        <taxon>Insecta</taxon>
        <taxon>Pterygota</taxon>
        <taxon>Neoptera</taxon>
        <taxon>Polyneoptera</taxon>
        <taxon>Orthoptera</taxon>
        <taxon>Ensifera</taxon>
        <taxon>Gryllidea</taxon>
        <taxon>Grylloidea</taxon>
        <taxon>Gryllidae</taxon>
        <taxon>Gryllinae</taxon>
        <taxon>Gryllus</taxon>
    </lineage>
</organism>
<dbReference type="InterPro" id="IPR045851">
    <property type="entry name" value="AMP-bd_C_sf"/>
</dbReference>
<dbReference type="PANTHER" id="PTHR24096">
    <property type="entry name" value="LONG-CHAIN-FATTY-ACID--COA LIGASE"/>
    <property type="match status" value="1"/>
</dbReference>
<dbReference type="PANTHER" id="PTHR24096:SF394">
    <property type="entry name" value="LUCIFERIN 4-MONOOXYGENASE"/>
    <property type="match status" value="1"/>
</dbReference>
<dbReference type="InterPro" id="IPR025110">
    <property type="entry name" value="AMP-bd_C"/>
</dbReference>
<dbReference type="CDD" id="cd05911">
    <property type="entry name" value="Firefly_Luc_like"/>
    <property type="match status" value="1"/>
</dbReference>
<feature type="domain" description="AMP-binding enzyme C-terminal" evidence="6">
    <location>
        <begin position="522"/>
        <end position="598"/>
    </location>
</feature>
<dbReference type="PROSITE" id="PS00455">
    <property type="entry name" value="AMP_BINDING"/>
    <property type="match status" value="1"/>
</dbReference>
<evidence type="ECO:0000313" key="7">
    <source>
        <dbReference type="EMBL" id="KAK7788523.1"/>
    </source>
</evidence>
<accession>A0AAN9V2T9</accession>
<dbReference type="Gene3D" id="3.30.300.30">
    <property type="match status" value="1"/>
</dbReference>
<gene>
    <name evidence="7" type="ORF">R5R35_013841</name>
</gene>
<dbReference type="GO" id="GO:0046949">
    <property type="term" value="P:fatty-acyl-CoA biosynthetic process"/>
    <property type="evidence" value="ECO:0007669"/>
    <property type="project" value="TreeGrafter"/>
</dbReference>
<keyword evidence="8" id="KW-1185">Reference proteome</keyword>
<dbReference type="FunFam" id="3.30.300.30:FF:000007">
    <property type="entry name" value="4-coumarate--CoA ligase 2"/>
    <property type="match status" value="1"/>
</dbReference>
<comment type="subcellular location">
    <subcellularLocation>
        <location evidence="1">Peroxisome</location>
    </subcellularLocation>
</comment>
<dbReference type="InterPro" id="IPR000873">
    <property type="entry name" value="AMP-dep_synth/lig_dom"/>
</dbReference>
<comment type="caution">
    <text evidence="7">The sequence shown here is derived from an EMBL/GenBank/DDBJ whole genome shotgun (WGS) entry which is preliminary data.</text>
</comment>
<dbReference type="Proteomes" id="UP001378592">
    <property type="component" value="Unassembled WGS sequence"/>
</dbReference>
<proteinExistence type="inferred from homology"/>
<feature type="domain" description="AMP-dependent synthetase/ligase" evidence="5">
    <location>
        <begin position="99"/>
        <end position="471"/>
    </location>
</feature>
<dbReference type="Pfam" id="PF13193">
    <property type="entry name" value="AMP-binding_C"/>
    <property type="match status" value="1"/>
</dbReference>
<dbReference type="Gene3D" id="3.40.50.12780">
    <property type="entry name" value="N-terminal domain of ligase-like"/>
    <property type="match status" value="1"/>
</dbReference>
<evidence type="ECO:0000259" key="5">
    <source>
        <dbReference type="Pfam" id="PF00501"/>
    </source>
</evidence>
<reference evidence="7 8" key="1">
    <citation type="submission" date="2024-03" db="EMBL/GenBank/DDBJ databases">
        <title>The genome assembly and annotation of the cricket Gryllus longicercus Weissman &amp; Gray.</title>
        <authorList>
            <person name="Szrajer S."/>
            <person name="Gray D."/>
            <person name="Ylla G."/>
        </authorList>
    </citation>
    <scope>NUCLEOTIDE SEQUENCE [LARGE SCALE GENOMIC DNA]</scope>
    <source>
        <strain evidence="7">DAG 2021-001</strain>
        <tissue evidence="7">Whole body minus gut</tissue>
    </source>
</reference>
<protein>
    <submittedName>
        <fullName evidence="7">Uncharacterized protein</fullName>
    </submittedName>
</protein>
<evidence type="ECO:0000256" key="4">
    <source>
        <dbReference type="SAM" id="MobiDB-lite"/>
    </source>
</evidence>
<dbReference type="AlphaFoldDB" id="A0AAN9V2T9"/>
<dbReference type="EMBL" id="JAZDUA010001048">
    <property type="protein sequence ID" value="KAK7788523.1"/>
    <property type="molecule type" value="Genomic_DNA"/>
</dbReference>
<dbReference type="InterPro" id="IPR042099">
    <property type="entry name" value="ANL_N_sf"/>
</dbReference>
<evidence type="ECO:0000256" key="1">
    <source>
        <dbReference type="ARBA" id="ARBA00004275"/>
    </source>
</evidence>
<evidence type="ECO:0000259" key="6">
    <source>
        <dbReference type="Pfam" id="PF13193"/>
    </source>
</evidence>